<feature type="domain" description="R13L1/DRL21-like LRR repeat region" evidence="6">
    <location>
        <begin position="322"/>
        <end position="389"/>
    </location>
</feature>
<dbReference type="InterPro" id="IPR056789">
    <property type="entry name" value="LRR_R13L1-DRL21"/>
</dbReference>
<dbReference type="PANTHER" id="PTHR23155">
    <property type="entry name" value="DISEASE RESISTANCE PROTEIN RP"/>
    <property type="match status" value="1"/>
</dbReference>
<dbReference type="InterPro" id="IPR041118">
    <property type="entry name" value="Rx_N"/>
</dbReference>
<gene>
    <name evidence="7" type="primary">RPPL1_127</name>
    <name evidence="7" type="ORF">CK203_059675</name>
</gene>
<dbReference type="Gene3D" id="3.80.10.10">
    <property type="entry name" value="Ribonuclease Inhibitor"/>
    <property type="match status" value="1"/>
</dbReference>
<dbReference type="GO" id="GO:0006952">
    <property type="term" value="P:defense response"/>
    <property type="evidence" value="ECO:0007669"/>
    <property type="project" value="UniProtKB-KW"/>
</dbReference>
<dbReference type="GO" id="GO:0000166">
    <property type="term" value="F:nucleotide binding"/>
    <property type="evidence" value="ECO:0007669"/>
    <property type="project" value="UniProtKB-KW"/>
</dbReference>
<dbReference type="SUPFAM" id="SSF52058">
    <property type="entry name" value="L domain-like"/>
    <property type="match status" value="1"/>
</dbReference>
<sequence length="563" mass="63324">MADALVSIVLEQLALIIQQQIQQELRLVVGAENDTQKPTNTLKNIRAVLVDAEKRQVKDEAVKIWLKDLKGLAYDMDNVLDEWSSSILKVQIQGVDNTLTHKKKIWELVNCLKCGAPESIILVTTCKMGVARMIGTTYTHPLEELFKKQCCEVWQLEMFERDLSPALLLSYYDLSSAMKCCFSYCALFPKDHVIKWDNLIKLWMAQSYLSPRSKEMETIGHEYFESLAMRSLFQDFVKDNDGNIIVTSQGDSTDDTSQSCWRLENLPQGMGKLINLRHLETDSTLKRVSPKGIGRLSSLRTLAEIAVVGDDGDDNSLKVGDLQNLNNLCGHLAISGLGIYHYNDIKFPNWLTTSLSQLTTLKLEGSVKCTHLPSLGKLPQLEGLDIWRMVSFKYVGHEFLGTTTTTITFPKLKKLTFAFMEAWKKWKVKEEYHVAIMPCLRSLTVEKCPKLEALAGLLAPDDAAVDFVHLRLSCPKKIPLNSPHISINIDLWVKKSPATTKPTAMAGYCLITTIPEAVLGTNHWRLRPFTAMNNSASPNPPPFVANRCLPQRLLLFNGEALNL</sequence>
<evidence type="ECO:0000259" key="5">
    <source>
        <dbReference type="Pfam" id="PF23559"/>
    </source>
</evidence>
<feature type="domain" description="Disease resistance protein winged helix" evidence="5">
    <location>
        <begin position="187"/>
        <end position="243"/>
    </location>
</feature>
<feature type="domain" description="Disease resistance N-terminal" evidence="4">
    <location>
        <begin position="6"/>
        <end position="91"/>
    </location>
</feature>
<dbReference type="SUPFAM" id="SSF52540">
    <property type="entry name" value="P-loop containing nucleoside triphosphate hydrolases"/>
    <property type="match status" value="1"/>
</dbReference>
<keyword evidence="1" id="KW-0677">Repeat</keyword>
<accession>A0A438GFJ1</accession>
<dbReference type="InterPro" id="IPR044974">
    <property type="entry name" value="Disease_R_plants"/>
</dbReference>
<evidence type="ECO:0000256" key="1">
    <source>
        <dbReference type="ARBA" id="ARBA00022737"/>
    </source>
</evidence>
<evidence type="ECO:0000259" key="6">
    <source>
        <dbReference type="Pfam" id="PF25019"/>
    </source>
</evidence>
<protein>
    <submittedName>
        <fullName evidence="7">Putative disease resistance RPP13-like protein 1</fullName>
    </submittedName>
</protein>
<evidence type="ECO:0000256" key="3">
    <source>
        <dbReference type="ARBA" id="ARBA00022821"/>
    </source>
</evidence>
<dbReference type="Pfam" id="PF23559">
    <property type="entry name" value="WHD_DRP"/>
    <property type="match status" value="1"/>
</dbReference>
<comment type="caution">
    <text evidence="7">The sequence shown here is derived from an EMBL/GenBank/DDBJ whole genome shotgun (WGS) entry which is preliminary data.</text>
</comment>
<dbReference type="PANTHER" id="PTHR23155:SF1156">
    <property type="entry name" value="LEUCINE-RICH REPEAT AND WD REPEAT-CONTAINING PROTEIN 1"/>
    <property type="match status" value="1"/>
</dbReference>
<evidence type="ECO:0000313" key="8">
    <source>
        <dbReference type="Proteomes" id="UP000288805"/>
    </source>
</evidence>
<organism evidence="7 8">
    <name type="scientific">Vitis vinifera</name>
    <name type="common">Grape</name>
    <dbReference type="NCBI Taxonomy" id="29760"/>
    <lineage>
        <taxon>Eukaryota</taxon>
        <taxon>Viridiplantae</taxon>
        <taxon>Streptophyta</taxon>
        <taxon>Embryophyta</taxon>
        <taxon>Tracheophyta</taxon>
        <taxon>Spermatophyta</taxon>
        <taxon>Magnoliopsida</taxon>
        <taxon>eudicotyledons</taxon>
        <taxon>Gunneridae</taxon>
        <taxon>Pentapetalae</taxon>
        <taxon>rosids</taxon>
        <taxon>Vitales</taxon>
        <taxon>Vitaceae</taxon>
        <taxon>Viteae</taxon>
        <taxon>Vitis</taxon>
    </lineage>
</organism>
<dbReference type="InterPro" id="IPR036388">
    <property type="entry name" value="WH-like_DNA-bd_sf"/>
</dbReference>
<dbReference type="InterPro" id="IPR058922">
    <property type="entry name" value="WHD_DRP"/>
</dbReference>
<dbReference type="EMBL" id="QGNW01000449">
    <property type="protein sequence ID" value="RVW70983.1"/>
    <property type="molecule type" value="Genomic_DNA"/>
</dbReference>
<evidence type="ECO:0000313" key="7">
    <source>
        <dbReference type="EMBL" id="RVW70983.1"/>
    </source>
</evidence>
<reference evidence="7 8" key="1">
    <citation type="journal article" date="2018" name="PLoS Genet.">
        <title>Population sequencing reveals clonal diversity and ancestral inbreeding in the grapevine cultivar Chardonnay.</title>
        <authorList>
            <person name="Roach M.J."/>
            <person name="Johnson D.L."/>
            <person name="Bohlmann J."/>
            <person name="van Vuuren H.J."/>
            <person name="Jones S.J."/>
            <person name="Pretorius I.S."/>
            <person name="Schmidt S.A."/>
            <person name="Borneman A.R."/>
        </authorList>
    </citation>
    <scope>NUCLEOTIDE SEQUENCE [LARGE SCALE GENOMIC DNA]</scope>
    <source>
        <strain evidence="8">cv. Chardonnay</strain>
        <tissue evidence="7">Leaf</tissue>
    </source>
</reference>
<dbReference type="Gene3D" id="1.10.10.10">
    <property type="entry name" value="Winged helix-like DNA-binding domain superfamily/Winged helix DNA-binding domain"/>
    <property type="match status" value="1"/>
</dbReference>
<dbReference type="Proteomes" id="UP000288805">
    <property type="component" value="Unassembled WGS sequence"/>
</dbReference>
<dbReference type="GO" id="GO:0051707">
    <property type="term" value="P:response to other organism"/>
    <property type="evidence" value="ECO:0007669"/>
    <property type="project" value="UniProtKB-ARBA"/>
</dbReference>
<evidence type="ECO:0000259" key="4">
    <source>
        <dbReference type="Pfam" id="PF18052"/>
    </source>
</evidence>
<dbReference type="Pfam" id="PF25019">
    <property type="entry name" value="LRR_R13L1-DRL21"/>
    <property type="match status" value="1"/>
</dbReference>
<dbReference type="AlphaFoldDB" id="A0A438GFJ1"/>
<dbReference type="InterPro" id="IPR027417">
    <property type="entry name" value="P-loop_NTPase"/>
</dbReference>
<dbReference type="Gene3D" id="1.20.5.4130">
    <property type="match status" value="1"/>
</dbReference>
<keyword evidence="3" id="KW-0611">Plant defense</keyword>
<evidence type="ECO:0000256" key="2">
    <source>
        <dbReference type="ARBA" id="ARBA00022741"/>
    </source>
</evidence>
<proteinExistence type="predicted"/>
<dbReference type="Pfam" id="PF18052">
    <property type="entry name" value="Rx_N"/>
    <property type="match status" value="1"/>
</dbReference>
<dbReference type="InterPro" id="IPR032675">
    <property type="entry name" value="LRR_dom_sf"/>
</dbReference>
<keyword evidence="2" id="KW-0547">Nucleotide-binding</keyword>
<name>A0A438GFJ1_VITVI</name>